<evidence type="ECO:0000313" key="2">
    <source>
        <dbReference type="Proteomes" id="UP000000788"/>
    </source>
</evidence>
<accession>A9BB86</accession>
<proteinExistence type="predicted"/>
<dbReference type="eggNOG" id="COG4446">
    <property type="taxonomic scope" value="Bacteria"/>
</dbReference>
<dbReference type="PIRSF" id="PIRSF026426">
    <property type="entry name" value="DUF1499"/>
    <property type="match status" value="1"/>
</dbReference>
<organism evidence="1 2">
    <name type="scientific">Prochlorococcus marinus (strain MIT 9211)</name>
    <dbReference type="NCBI Taxonomy" id="93059"/>
    <lineage>
        <taxon>Bacteria</taxon>
        <taxon>Bacillati</taxon>
        <taxon>Cyanobacteriota</taxon>
        <taxon>Cyanophyceae</taxon>
        <taxon>Synechococcales</taxon>
        <taxon>Prochlorococcaceae</taxon>
        <taxon>Prochlorococcus</taxon>
    </lineage>
</organism>
<evidence type="ECO:0000313" key="1">
    <source>
        <dbReference type="EMBL" id="ABX09098.1"/>
    </source>
</evidence>
<gene>
    <name evidence="1" type="ordered locus">P9211_11671</name>
</gene>
<dbReference type="RefSeq" id="WP_012195719.1">
    <property type="nucleotide sequence ID" value="NC_009976.1"/>
</dbReference>
<protein>
    <submittedName>
        <fullName evidence="1">Uncharacterized protein conserved in bacteria</fullName>
    </submittedName>
</protein>
<dbReference type="Pfam" id="PF07386">
    <property type="entry name" value="DUF1499"/>
    <property type="match status" value="1"/>
</dbReference>
<dbReference type="HOGENOM" id="CLU_105603_4_0_3"/>
<sequence length="119" mass="13626">MPLTNKGTLSQCIIKTNCVLTEWELEDVNVKYKHLIGLASSLPRTTIVKQEKNYWHGICRSLIFRFPDDLEILNLSTKMATIQKKGIIQIRSASRYGASDLGVNKNRINNLYKKLMELS</sequence>
<dbReference type="AlphaFoldDB" id="A9BB86"/>
<dbReference type="OrthoDB" id="9793534at2"/>
<dbReference type="STRING" id="93059.P9211_11671"/>
<dbReference type="KEGG" id="pmj:P9211_11671"/>
<dbReference type="EMBL" id="CP000878">
    <property type="protein sequence ID" value="ABX09098.1"/>
    <property type="molecule type" value="Genomic_DNA"/>
</dbReference>
<keyword evidence="2" id="KW-1185">Reference proteome</keyword>
<dbReference type="Proteomes" id="UP000000788">
    <property type="component" value="Chromosome"/>
</dbReference>
<name>A9BB86_PROM4</name>
<reference evidence="1 2" key="1">
    <citation type="journal article" date="2007" name="PLoS Genet.">
        <title>Patterns and implications of gene gain and loss in the evolution of Prochlorococcus.</title>
        <authorList>
            <person name="Kettler G.C."/>
            <person name="Martiny A.C."/>
            <person name="Huang K."/>
            <person name="Zucker J."/>
            <person name="Coleman M.L."/>
            <person name="Rodrigue S."/>
            <person name="Chen F."/>
            <person name="Lapidus A."/>
            <person name="Ferriera S."/>
            <person name="Johnson J."/>
            <person name="Steglich C."/>
            <person name="Church G.M."/>
            <person name="Richardson P."/>
            <person name="Chisholm S.W."/>
        </authorList>
    </citation>
    <scope>NUCLEOTIDE SEQUENCE [LARGE SCALE GENOMIC DNA]</scope>
    <source>
        <strain evidence="2">MIT 9211</strain>
    </source>
</reference>
<dbReference type="InterPro" id="IPR010865">
    <property type="entry name" value="DUF1499"/>
</dbReference>